<feature type="domain" description="PNPLA" evidence="5">
    <location>
        <begin position="11"/>
        <end position="169"/>
    </location>
</feature>
<keyword evidence="7" id="KW-1185">Reference proteome</keyword>
<evidence type="ECO:0000256" key="1">
    <source>
        <dbReference type="ARBA" id="ARBA00022801"/>
    </source>
</evidence>
<name>A0AAN4VTL2_9BACT</name>
<dbReference type="EMBL" id="BQKE01000001">
    <property type="protein sequence ID" value="GJM59849.1"/>
    <property type="molecule type" value="Genomic_DNA"/>
</dbReference>
<dbReference type="GO" id="GO:0016787">
    <property type="term" value="F:hydrolase activity"/>
    <property type="evidence" value="ECO:0007669"/>
    <property type="project" value="UniProtKB-UniRule"/>
</dbReference>
<accession>A0AAN4VTL2</accession>
<evidence type="ECO:0000256" key="2">
    <source>
        <dbReference type="ARBA" id="ARBA00022963"/>
    </source>
</evidence>
<dbReference type="PROSITE" id="PS51635">
    <property type="entry name" value="PNPLA"/>
    <property type="match status" value="1"/>
</dbReference>
<proteinExistence type="predicted"/>
<dbReference type="Gene3D" id="3.40.1090.10">
    <property type="entry name" value="Cytosolic phospholipase A2 catalytic domain"/>
    <property type="match status" value="2"/>
</dbReference>
<feature type="short sequence motif" description="GXGXXG" evidence="4">
    <location>
        <begin position="15"/>
        <end position="20"/>
    </location>
</feature>
<dbReference type="InterPro" id="IPR002641">
    <property type="entry name" value="PNPLA_dom"/>
</dbReference>
<evidence type="ECO:0000256" key="3">
    <source>
        <dbReference type="ARBA" id="ARBA00023098"/>
    </source>
</evidence>
<dbReference type="InterPro" id="IPR016035">
    <property type="entry name" value="Acyl_Trfase/lysoPLipase"/>
</dbReference>
<keyword evidence="2 4" id="KW-0442">Lipid degradation</keyword>
<dbReference type="CDD" id="cd07205">
    <property type="entry name" value="Pat_PNPLA6_PNPLA7_NTE1_like"/>
    <property type="match status" value="1"/>
</dbReference>
<reference evidence="6 7" key="1">
    <citation type="submission" date="2021-12" db="EMBL/GenBank/DDBJ databases">
        <title>Genome sequencing of bacteria with rrn-lacking chromosome and rrn-plasmid.</title>
        <authorList>
            <person name="Anda M."/>
            <person name="Iwasaki W."/>
        </authorList>
    </citation>
    <scope>NUCLEOTIDE SEQUENCE [LARGE SCALE GENOMIC DNA]</scope>
    <source>
        <strain evidence="6 7">NBRC 15940</strain>
    </source>
</reference>
<feature type="short sequence motif" description="DGA/G" evidence="4">
    <location>
        <begin position="156"/>
        <end position="158"/>
    </location>
</feature>
<dbReference type="Proteomes" id="UP001310022">
    <property type="component" value="Unassembled WGS sequence"/>
</dbReference>
<evidence type="ECO:0000313" key="7">
    <source>
        <dbReference type="Proteomes" id="UP001310022"/>
    </source>
</evidence>
<gene>
    <name evidence="6" type="ORF">PEDI_04010</name>
</gene>
<dbReference type="InterPro" id="IPR050301">
    <property type="entry name" value="NTE"/>
</dbReference>
<sequence>MLIPADIEVGIALSGGGARGIAHIGVLQALEDYGIFVKRVSGTSMGAIVGALYCEGIRPIQILEIVSERRFINMFRWRLLKTGLLPLDYLEEKILEYIPHNSFEGLKMPLHICVSNLSTGNSKIVSSGPLMDWVKASASIPVLFPPVTINNEQFVDGGLTNNLPVEPLLEHANRTIGVHVNHNLKVPQVSGIKSVAERVYRLAIWQTVKDRMDECDLVIDPIDARKYGTFDFNQAQELFNIGYKATEEVMYHLTKNINLEKLINLHQRKSPTKEEGPNQNMVQSE</sequence>
<evidence type="ECO:0000313" key="6">
    <source>
        <dbReference type="EMBL" id="GJM59849.1"/>
    </source>
</evidence>
<dbReference type="Pfam" id="PF01734">
    <property type="entry name" value="Patatin"/>
    <property type="match status" value="1"/>
</dbReference>
<dbReference type="SUPFAM" id="SSF52151">
    <property type="entry name" value="FabD/lysophospholipase-like"/>
    <property type="match status" value="1"/>
</dbReference>
<protein>
    <recommendedName>
        <fullName evidence="5">PNPLA domain-containing protein</fullName>
    </recommendedName>
</protein>
<feature type="short sequence motif" description="GXSXG" evidence="4">
    <location>
        <begin position="42"/>
        <end position="46"/>
    </location>
</feature>
<dbReference type="PANTHER" id="PTHR14226">
    <property type="entry name" value="NEUROPATHY TARGET ESTERASE/SWISS CHEESE D.MELANOGASTER"/>
    <property type="match status" value="1"/>
</dbReference>
<comment type="caution">
    <text evidence="6">The sequence shown here is derived from an EMBL/GenBank/DDBJ whole genome shotgun (WGS) entry which is preliminary data.</text>
</comment>
<dbReference type="AlphaFoldDB" id="A0AAN4VTL2"/>
<keyword evidence="1 4" id="KW-0378">Hydrolase</keyword>
<dbReference type="PANTHER" id="PTHR14226:SF29">
    <property type="entry name" value="NEUROPATHY TARGET ESTERASE SWS"/>
    <property type="match status" value="1"/>
</dbReference>
<evidence type="ECO:0000259" key="5">
    <source>
        <dbReference type="PROSITE" id="PS51635"/>
    </source>
</evidence>
<feature type="active site" description="Nucleophile" evidence="4">
    <location>
        <position position="44"/>
    </location>
</feature>
<dbReference type="GO" id="GO:0016042">
    <property type="term" value="P:lipid catabolic process"/>
    <property type="evidence" value="ECO:0007669"/>
    <property type="project" value="UniProtKB-UniRule"/>
</dbReference>
<feature type="active site" description="Proton acceptor" evidence="4">
    <location>
        <position position="156"/>
    </location>
</feature>
<evidence type="ECO:0000256" key="4">
    <source>
        <dbReference type="PROSITE-ProRule" id="PRU01161"/>
    </source>
</evidence>
<keyword evidence="3 4" id="KW-0443">Lipid metabolism</keyword>
<dbReference type="RefSeq" id="WP_053406037.1">
    <property type="nucleotide sequence ID" value="NZ_BQKE01000001.1"/>
</dbReference>
<organism evidence="6 7">
    <name type="scientific">Persicobacter diffluens</name>
    <dbReference type="NCBI Taxonomy" id="981"/>
    <lineage>
        <taxon>Bacteria</taxon>
        <taxon>Pseudomonadati</taxon>
        <taxon>Bacteroidota</taxon>
        <taxon>Cytophagia</taxon>
        <taxon>Cytophagales</taxon>
        <taxon>Persicobacteraceae</taxon>
        <taxon>Persicobacter</taxon>
    </lineage>
</organism>